<keyword evidence="3" id="KW-1185">Reference proteome</keyword>
<feature type="compositionally biased region" description="Basic and acidic residues" evidence="1">
    <location>
        <begin position="91"/>
        <end position="107"/>
    </location>
</feature>
<reference evidence="2 3" key="1">
    <citation type="submission" date="2014-12" db="EMBL/GenBank/DDBJ databases">
        <title>Denitrispirillum autotrophicum gen. nov., sp. nov., Denitrifying, Facultatively Autotrophic Bacteria Isolated from Rice Paddy Soil.</title>
        <authorList>
            <person name="Ishii S."/>
            <person name="Ashida N."/>
            <person name="Ohno H."/>
            <person name="Otsuka S."/>
            <person name="Yokota A."/>
            <person name="Senoo K."/>
        </authorList>
    </citation>
    <scope>NUCLEOTIDE SEQUENCE [LARGE SCALE GENOMIC DNA]</scope>
    <source>
        <strain evidence="2 3">TSA66</strain>
    </source>
</reference>
<feature type="compositionally biased region" description="Polar residues" evidence="1">
    <location>
        <begin position="68"/>
        <end position="82"/>
    </location>
</feature>
<protein>
    <submittedName>
        <fullName evidence="2">Uncharacterized protein</fullName>
    </submittedName>
</protein>
<gene>
    <name evidence="2" type="ORF">TSA66_20110</name>
</gene>
<dbReference type="Proteomes" id="UP000031572">
    <property type="component" value="Unassembled WGS sequence"/>
</dbReference>
<organism evidence="2 3">
    <name type="scientific">Noviherbaspirillum autotrophicum</name>
    <dbReference type="NCBI Taxonomy" id="709839"/>
    <lineage>
        <taxon>Bacteria</taxon>
        <taxon>Pseudomonadati</taxon>
        <taxon>Pseudomonadota</taxon>
        <taxon>Betaproteobacteria</taxon>
        <taxon>Burkholderiales</taxon>
        <taxon>Oxalobacteraceae</taxon>
        <taxon>Noviherbaspirillum</taxon>
    </lineage>
</organism>
<accession>A0A0C2BMX0</accession>
<dbReference type="OrthoDB" id="8724792at2"/>
<evidence type="ECO:0000313" key="2">
    <source>
        <dbReference type="EMBL" id="KIF82605.1"/>
    </source>
</evidence>
<sequence>MRLTHFGFFLLLISGTANVLAGPGVFGRTERAYLQNAVLERNLQDPEPPGQRQQEPRRGRVVGLPETSGYTAQGDSGSSAQENARRQGRMSPEDRRTLRRQIDEVGHDIYVPKQR</sequence>
<evidence type="ECO:0000256" key="1">
    <source>
        <dbReference type="SAM" id="MobiDB-lite"/>
    </source>
</evidence>
<proteinExistence type="predicted"/>
<comment type="caution">
    <text evidence="2">The sequence shown here is derived from an EMBL/GenBank/DDBJ whole genome shotgun (WGS) entry which is preliminary data.</text>
</comment>
<dbReference type="EMBL" id="JWJG01000028">
    <property type="protein sequence ID" value="KIF82605.1"/>
    <property type="molecule type" value="Genomic_DNA"/>
</dbReference>
<dbReference type="AlphaFoldDB" id="A0A0C2BMX0"/>
<dbReference type="RefSeq" id="WP_040041282.1">
    <property type="nucleotide sequence ID" value="NZ_JWJG01000028.1"/>
</dbReference>
<dbReference type="STRING" id="709839.TSA66_20110"/>
<feature type="region of interest" description="Disordered" evidence="1">
    <location>
        <begin position="40"/>
        <end position="115"/>
    </location>
</feature>
<evidence type="ECO:0000313" key="3">
    <source>
        <dbReference type="Proteomes" id="UP000031572"/>
    </source>
</evidence>
<name>A0A0C2BMX0_9BURK</name>